<dbReference type="EMBL" id="KE560656">
    <property type="protein sequence ID" value="EPZ36118.1"/>
    <property type="molecule type" value="Genomic_DNA"/>
</dbReference>
<name>A0A075B196_ROZAC</name>
<proteinExistence type="predicted"/>
<sequence>MDNENENETKKLKVLEEFVGFEFDELPTGLTICVNAEISELRGVEYDAVILHGAGFQLDL</sequence>
<organism evidence="1 2">
    <name type="scientific">Rozella allomycis (strain CSF55)</name>
    <dbReference type="NCBI Taxonomy" id="988480"/>
    <lineage>
        <taxon>Eukaryota</taxon>
        <taxon>Fungi</taxon>
        <taxon>Fungi incertae sedis</taxon>
        <taxon>Cryptomycota</taxon>
        <taxon>Cryptomycota incertae sedis</taxon>
        <taxon>Rozella</taxon>
    </lineage>
</organism>
<evidence type="ECO:0000313" key="1">
    <source>
        <dbReference type="EMBL" id="EPZ36118.1"/>
    </source>
</evidence>
<dbReference type="AlphaFoldDB" id="A0A075B196"/>
<reference evidence="1 2" key="1">
    <citation type="journal article" date="2013" name="Curr. Biol.">
        <title>Shared signatures of parasitism and phylogenomics unite Cryptomycota and microsporidia.</title>
        <authorList>
            <person name="James T.Y."/>
            <person name="Pelin A."/>
            <person name="Bonen L."/>
            <person name="Ahrendt S."/>
            <person name="Sain D."/>
            <person name="Corradi N."/>
            <person name="Stajich J.E."/>
        </authorList>
    </citation>
    <scope>NUCLEOTIDE SEQUENCE [LARGE SCALE GENOMIC DNA]</scope>
    <source>
        <strain evidence="1 2">CSF55</strain>
    </source>
</reference>
<accession>A0A075B196</accession>
<evidence type="ECO:0000313" key="2">
    <source>
        <dbReference type="Proteomes" id="UP000030755"/>
    </source>
</evidence>
<gene>
    <name evidence="1" type="ORF">O9G_005019</name>
</gene>
<keyword evidence="2" id="KW-1185">Reference proteome</keyword>
<dbReference type="Proteomes" id="UP000030755">
    <property type="component" value="Unassembled WGS sequence"/>
</dbReference>
<dbReference type="HOGENOM" id="CLU_2943079_0_0_1"/>
<protein>
    <submittedName>
        <fullName evidence="1">Uncharacterized protein</fullName>
    </submittedName>
</protein>